<feature type="compositionally biased region" description="Low complexity" evidence="1">
    <location>
        <begin position="220"/>
        <end position="232"/>
    </location>
</feature>
<dbReference type="KEGG" id="cfr:102505519"/>
<sequence>MEGDRIPWDSGSQGREHLGPAWPPGPQGPPGIDYEGRQGPPGPPSFQGLYRQTFRVLGPPRPARTPRPPKVHGCLLRVRVWATYQTMLDKVPEVPEGWLIFVAEREELYVRVRNGFQNVPLGARTPRPRGTDKEVAASQPPGVQRHEGNPYPRRELPRATRRPWWAHDSLAKPPRLPDPQPYPEPRTIAPMCTSGQHPPPRLAPPPRLPPPPGLPGGAPPGRAQQPAAGRPAQHPPGPRRACGMARTPAGAARRELLRGVAD</sequence>
<feature type="region of interest" description="Disordered" evidence="1">
    <location>
        <begin position="1"/>
        <end position="47"/>
    </location>
</feature>
<protein>
    <submittedName>
        <fullName evidence="4">Collagen alpha-1(XVIII) chain-like</fullName>
    </submittedName>
</protein>
<organism evidence="3 4">
    <name type="scientific">Camelus ferus</name>
    <name type="common">Wild bactrian camel</name>
    <name type="synonym">Camelus bactrianus ferus</name>
    <dbReference type="NCBI Taxonomy" id="419612"/>
    <lineage>
        <taxon>Eukaryota</taxon>
        <taxon>Metazoa</taxon>
        <taxon>Chordata</taxon>
        <taxon>Craniata</taxon>
        <taxon>Vertebrata</taxon>
        <taxon>Euteleostomi</taxon>
        <taxon>Mammalia</taxon>
        <taxon>Eutheria</taxon>
        <taxon>Laurasiatheria</taxon>
        <taxon>Artiodactyla</taxon>
        <taxon>Tylopoda</taxon>
        <taxon>Camelidae</taxon>
        <taxon>Camelus</taxon>
    </lineage>
</organism>
<feature type="compositionally biased region" description="Basic and acidic residues" evidence="1">
    <location>
        <begin position="252"/>
        <end position="262"/>
    </location>
</feature>
<feature type="compositionally biased region" description="Pro residues" evidence="1">
    <location>
        <begin position="197"/>
        <end position="218"/>
    </location>
</feature>
<feature type="region of interest" description="Disordered" evidence="1">
    <location>
        <begin position="119"/>
        <end position="262"/>
    </location>
</feature>
<dbReference type="RefSeq" id="XP_032328214.1">
    <property type="nucleotide sequence ID" value="XM_032472323.1"/>
</dbReference>
<gene>
    <name evidence="4" type="primary">LOC102505519</name>
</gene>
<dbReference type="Pfam" id="PF20010">
    <property type="entry name" value="Collagen_trimer"/>
    <property type="match status" value="1"/>
</dbReference>
<evidence type="ECO:0000256" key="1">
    <source>
        <dbReference type="SAM" id="MobiDB-lite"/>
    </source>
</evidence>
<proteinExistence type="predicted"/>
<accession>A0A8B8SEL2</accession>
<dbReference type="Gene3D" id="3.40.1620.70">
    <property type="match status" value="1"/>
</dbReference>
<reference evidence="4" key="1">
    <citation type="submission" date="2025-08" db="UniProtKB">
        <authorList>
            <consortium name="RefSeq"/>
        </authorList>
    </citation>
    <scope>IDENTIFICATION</scope>
    <source>
        <tissue evidence="4">Ear skin</tissue>
    </source>
</reference>
<evidence type="ECO:0000259" key="2">
    <source>
        <dbReference type="Pfam" id="PF20010"/>
    </source>
</evidence>
<dbReference type="AlphaFoldDB" id="A0A8B8SEL2"/>
<evidence type="ECO:0000313" key="4">
    <source>
        <dbReference type="RefSeq" id="XP_032328214.1"/>
    </source>
</evidence>
<dbReference type="InterPro" id="IPR045463">
    <property type="entry name" value="XV/XVIII_trimerization_dom"/>
</dbReference>
<dbReference type="GeneID" id="102505519"/>
<dbReference type="FunFam" id="3.40.1620.70:FF:000003">
    <property type="entry name" value="Collagen type XVIII alpha 1"/>
    <property type="match status" value="1"/>
</dbReference>
<keyword evidence="3" id="KW-1185">Reference proteome</keyword>
<feature type="domain" description="Collagen type XV/XVIII trimerization" evidence="2">
    <location>
        <begin position="78"/>
        <end position="126"/>
    </location>
</feature>
<name>A0A8B8SEL2_CAMFR</name>
<feature type="compositionally biased region" description="Pro residues" evidence="1">
    <location>
        <begin position="174"/>
        <end position="184"/>
    </location>
</feature>
<evidence type="ECO:0000313" key="3">
    <source>
        <dbReference type="Proteomes" id="UP000694856"/>
    </source>
</evidence>
<dbReference type="Proteomes" id="UP000694856">
    <property type="component" value="Chromosome 33"/>
</dbReference>
<feature type="compositionally biased region" description="Basic and acidic residues" evidence="1">
    <location>
        <begin position="144"/>
        <end position="158"/>
    </location>
</feature>